<dbReference type="RefSeq" id="XP_024334889.1">
    <property type="nucleotide sequence ID" value="XM_024486954.1"/>
</dbReference>
<evidence type="ECO:0000313" key="3">
    <source>
        <dbReference type="Proteomes" id="UP000194127"/>
    </source>
</evidence>
<protein>
    <submittedName>
        <fullName evidence="2">Uncharacterized protein</fullName>
    </submittedName>
</protein>
<dbReference type="GeneID" id="36331903"/>
<feature type="transmembrane region" description="Helical" evidence="1">
    <location>
        <begin position="12"/>
        <end position="31"/>
    </location>
</feature>
<accession>A0A1X6MP05</accession>
<keyword evidence="1" id="KW-1133">Transmembrane helix</keyword>
<keyword evidence="1" id="KW-0472">Membrane</keyword>
<feature type="transmembrane region" description="Helical" evidence="1">
    <location>
        <begin position="119"/>
        <end position="137"/>
    </location>
</feature>
<name>A0A1X6MP05_9APHY</name>
<keyword evidence="3" id="KW-1185">Reference proteome</keyword>
<feature type="transmembrane region" description="Helical" evidence="1">
    <location>
        <begin position="88"/>
        <end position="112"/>
    </location>
</feature>
<proteinExistence type="predicted"/>
<dbReference type="AlphaFoldDB" id="A0A1X6MP05"/>
<gene>
    <name evidence="2" type="ORF">POSPLADRAFT_1155559</name>
</gene>
<dbReference type="Proteomes" id="UP000194127">
    <property type="component" value="Unassembled WGS sequence"/>
</dbReference>
<evidence type="ECO:0000313" key="2">
    <source>
        <dbReference type="EMBL" id="OSX58095.1"/>
    </source>
</evidence>
<sequence>MLLLGATDLLLSITSLCSLWLGFAVPIFGVVPRVWLKSEISTLLRLSATFVAVFSGVSYCLILTRTKLSHTEYVTFKTYYAWDADMTFVSYLNTTTAIMLLVETMLFCRLLARIIRNRILHHIFGYLIVPLVVIKFARVANLACTVFGSEIGRLDSTADCDESR</sequence>
<evidence type="ECO:0000256" key="1">
    <source>
        <dbReference type="SAM" id="Phobius"/>
    </source>
</evidence>
<dbReference type="EMBL" id="KZ110606">
    <property type="protein sequence ID" value="OSX58095.1"/>
    <property type="molecule type" value="Genomic_DNA"/>
</dbReference>
<dbReference type="OrthoDB" id="10367939at2759"/>
<reference evidence="2 3" key="1">
    <citation type="submission" date="2017-04" db="EMBL/GenBank/DDBJ databases">
        <title>Genome Sequence of the Model Brown-Rot Fungus Postia placenta SB12.</title>
        <authorList>
            <consortium name="DOE Joint Genome Institute"/>
            <person name="Gaskell J."/>
            <person name="Kersten P."/>
            <person name="Larrondo L.F."/>
            <person name="Canessa P."/>
            <person name="Martinez D."/>
            <person name="Hibbett D."/>
            <person name="Schmoll M."/>
            <person name="Kubicek C.P."/>
            <person name="Martinez A.T."/>
            <person name="Yadav J."/>
            <person name="Master E."/>
            <person name="Magnuson J.K."/>
            <person name="James T."/>
            <person name="Yaver D."/>
            <person name="Berka R."/>
            <person name="Labutti K."/>
            <person name="Lipzen A."/>
            <person name="Aerts A."/>
            <person name="Barry K."/>
            <person name="Henrissat B."/>
            <person name="Blanchette R."/>
            <person name="Grigoriev I."/>
            <person name="Cullen D."/>
        </authorList>
    </citation>
    <scope>NUCLEOTIDE SEQUENCE [LARGE SCALE GENOMIC DNA]</scope>
    <source>
        <strain evidence="2 3">MAD-698-R-SB12</strain>
    </source>
</reference>
<keyword evidence="1" id="KW-0812">Transmembrane</keyword>
<organism evidence="2 3">
    <name type="scientific">Postia placenta MAD-698-R-SB12</name>
    <dbReference type="NCBI Taxonomy" id="670580"/>
    <lineage>
        <taxon>Eukaryota</taxon>
        <taxon>Fungi</taxon>
        <taxon>Dikarya</taxon>
        <taxon>Basidiomycota</taxon>
        <taxon>Agaricomycotina</taxon>
        <taxon>Agaricomycetes</taxon>
        <taxon>Polyporales</taxon>
        <taxon>Adustoporiaceae</taxon>
        <taxon>Rhodonia</taxon>
    </lineage>
</organism>
<feature type="transmembrane region" description="Helical" evidence="1">
    <location>
        <begin position="43"/>
        <end position="64"/>
    </location>
</feature>